<feature type="repeat" description="ANK" evidence="3">
    <location>
        <begin position="573"/>
        <end position="612"/>
    </location>
</feature>
<dbReference type="OrthoDB" id="341379at2"/>
<reference evidence="5 6" key="1">
    <citation type="submission" date="2012-06" db="EMBL/GenBank/DDBJ databases">
        <title>The complete chromosome of genome of Turneriella parva DSM 21527.</title>
        <authorList>
            <consortium name="US DOE Joint Genome Institute (JGI-PGF)"/>
            <person name="Lucas S."/>
            <person name="Han J."/>
            <person name="Lapidus A."/>
            <person name="Bruce D."/>
            <person name="Goodwin L."/>
            <person name="Pitluck S."/>
            <person name="Peters L."/>
            <person name="Kyrpides N."/>
            <person name="Mavromatis K."/>
            <person name="Ivanova N."/>
            <person name="Mikhailova N."/>
            <person name="Chertkov O."/>
            <person name="Detter J.C."/>
            <person name="Tapia R."/>
            <person name="Han C."/>
            <person name="Land M."/>
            <person name="Hauser L."/>
            <person name="Markowitz V."/>
            <person name="Cheng J.-F."/>
            <person name="Hugenholtz P."/>
            <person name="Woyke T."/>
            <person name="Wu D."/>
            <person name="Gronow S."/>
            <person name="Wellnitz S."/>
            <person name="Brambilla E."/>
            <person name="Klenk H.-P."/>
            <person name="Eisen J.A."/>
        </authorList>
    </citation>
    <scope>NUCLEOTIDE SEQUENCE [LARGE SCALE GENOMIC DNA]</scope>
    <source>
        <strain evidence="6">ATCC BAA-1111 / DSM 21527 / NCTC 11395 / H</strain>
    </source>
</reference>
<dbReference type="InterPro" id="IPR036770">
    <property type="entry name" value="Ankyrin_rpt-contain_sf"/>
</dbReference>
<evidence type="ECO:0000313" key="5">
    <source>
        <dbReference type="EMBL" id="AFM13344.1"/>
    </source>
</evidence>
<dbReference type="Gene3D" id="1.25.40.20">
    <property type="entry name" value="Ankyrin repeat-containing domain"/>
    <property type="match status" value="5"/>
</dbReference>
<protein>
    <submittedName>
        <fullName evidence="5">Ankyrin</fullName>
    </submittedName>
</protein>
<dbReference type="KEGG" id="tpx:Turpa_2705"/>
<feature type="repeat" description="ANK" evidence="3">
    <location>
        <begin position="160"/>
        <end position="192"/>
    </location>
</feature>
<dbReference type="AlphaFoldDB" id="I4B7T7"/>
<organism evidence="5 6">
    <name type="scientific">Turneriella parva (strain ATCC BAA-1111 / DSM 21527 / NCTC 11395 / H)</name>
    <name type="common">Leptospira parva</name>
    <dbReference type="NCBI Taxonomy" id="869212"/>
    <lineage>
        <taxon>Bacteria</taxon>
        <taxon>Pseudomonadati</taxon>
        <taxon>Spirochaetota</taxon>
        <taxon>Spirochaetia</taxon>
        <taxon>Leptospirales</taxon>
        <taxon>Leptospiraceae</taxon>
        <taxon>Turneriella</taxon>
    </lineage>
</organism>
<dbReference type="SUPFAM" id="SSF48403">
    <property type="entry name" value="Ankyrin repeat"/>
    <property type="match status" value="3"/>
</dbReference>
<dbReference type="Proteomes" id="UP000006048">
    <property type="component" value="Chromosome"/>
</dbReference>
<dbReference type="PROSITE" id="PS50088">
    <property type="entry name" value="ANK_REPEAT"/>
    <property type="match status" value="5"/>
</dbReference>
<name>I4B7T7_TURPD</name>
<feature type="chain" id="PRO_5003686397" evidence="4">
    <location>
        <begin position="26"/>
        <end position="986"/>
    </location>
</feature>
<keyword evidence="2 3" id="KW-0040">ANK repeat</keyword>
<feature type="repeat" description="ANK" evidence="3">
    <location>
        <begin position="396"/>
        <end position="428"/>
    </location>
</feature>
<dbReference type="SMART" id="SM00248">
    <property type="entry name" value="ANK"/>
    <property type="match status" value="15"/>
</dbReference>
<dbReference type="EMBL" id="CP002959">
    <property type="protein sequence ID" value="AFM13344.1"/>
    <property type="molecule type" value="Genomic_DNA"/>
</dbReference>
<dbReference type="STRING" id="869212.Turpa_2705"/>
<evidence type="ECO:0000256" key="3">
    <source>
        <dbReference type="PROSITE-ProRule" id="PRU00023"/>
    </source>
</evidence>
<feature type="repeat" description="ANK" evidence="3">
    <location>
        <begin position="127"/>
        <end position="159"/>
    </location>
</feature>
<dbReference type="PANTHER" id="PTHR24198">
    <property type="entry name" value="ANKYRIN REPEAT AND PROTEIN KINASE DOMAIN-CONTAINING PROTEIN"/>
    <property type="match status" value="1"/>
</dbReference>
<proteinExistence type="predicted"/>
<feature type="repeat" description="ANK" evidence="3">
    <location>
        <begin position="60"/>
        <end position="92"/>
    </location>
</feature>
<dbReference type="Pfam" id="PF12796">
    <property type="entry name" value="Ank_2"/>
    <property type="match status" value="2"/>
</dbReference>
<evidence type="ECO:0000313" key="6">
    <source>
        <dbReference type="Proteomes" id="UP000006048"/>
    </source>
</evidence>
<dbReference type="RefSeq" id="WP_014803846.1">
    <property type="nucleotide sequence ID" value="NC_018020.1"/>
</dbReference>
<sequence length="986" mass="105817">MSKKTLQNYYRSAAAIVILSSPLFAGPQEDFLAAMRRSNLKAAQKAHASGQVDPNAADEKGKRALHFVCEAGNLAAFQWLVEVQADLAAKDGDGSTCLHGVMKARNPLPVLAAALERGLDKNAVNNKGQTPLMLAVQLGKKPVFEALLKAGADLNRNDAEGLSPLAKSVQLRRIDYLNSLIAAGANVNATPNAPLGLSYDTNQIKAFEALAKAGANLNATHEKSGLPLLIEMIRKERNVFAKFAIENGVNLNIADAEGNGPLIMVVKQTVPDLLPVLLSRGLSVESRDASGKTLLQITHQNIMARLTPARAKLFRALLDAGANPNTLSASGRPLLFDQSESGRYTQVNDLLEKGADFNVRDKTGNLVIHTTAQRNQLGTMKLVAAKFTDINITGDSGNTAAHFAARSGGTGILKLLKDRGANLELKNNAGDTPLSVAIGRQDPTTTRALIGLGVSLSDEGRNTPLMMEIAKSGAVNGKTVELLTVLKKAGANINTTNRYGNNALAYALNRKNFKMADAFLKAGAQSEAKDLQGNTLLHKLALSSRYSRIKNQELQEWLYLVLGYQHSDFQNNAGDTALHLAAVKDNNPDLEGAQQLFESLVNFGASVTVRNASGRTPYDLAQGVGWQTIAAANLPAASYAIGVEPMLTSLEPDRIIRLSTAGRDFFAAGAQGSTTRVFRLDDDLRVRAQQEFQNVQALAASGDGVVIAGVRPGEIDGAEDKKCKPGQNLVVYVMQLDSSLAPRWENTWGKPGSCQRSLVHAVTTDAQGNVFALVEFSGRRTLRRLSSAGALEAAEFARSDRFSEMQVMADGNIALMAQNQIFSAETGKTTGRLTKARSFRQLALAPSGTRYYAGDFTRLQFRRGISLAAEDSEGSPRWTRNFAGDENLSVERISASDGYVCIAGRTTGALHGQAHSTPGKNTDIYVMCSDSAGHRLFTRLFPAAAMQLVEMRVNSRGVSALAFQTNDKKNPDVVLRRIDKNGGVLQ</sequence>
<dbReference type="Pfam" id="PF00023">
    <property type="entry name" value="Ank"/>
    <property type="match status" value="1"/>
</dbReference>
<keyword evidence="4" id="KW-0732">Signal</keyword>
<dbReference type="Pfam" id="PF13637">
    <property type="entry name" value="Ank_4"/>
    <property type="match status" value="1"/>
</dbReference>
<dbReference type="HOGENOM" id="CLU_302457_0_0_12"/>
<feature type="signal peptide" evidence="4">
    <location>
        <begin position="1"/>
        <end position="25"/>
    </location>
</feature>
<evidence type="ECO:0000256" key="4">
    <source>
        <dbReference type="SAM" id="SignalP"/>
    </source>
</evidence>
<dbReference type="SUPFAM" id="SSF63829">
    <property type="entry name" value="Calcium-dependent phosphotriesterase"/>
    <property type="match status" value="1"/>
</dbReference>
<dbReference type="PROSITE" id="PS50297">
    <property type="entry name" value="ANK_REP_REGION"/>
    <property type="match status" value="2"/>
</dbReference>
<dbReference type="PANTHER" id="PTHR24198:SF165">
    <property type="entry name" value="ANKYRIN REPEAT-CONTAINING PROTEIN-RELATED"/>
    <property type="match status" value="1"/>
</dbReference>
<evidence type="ECO:0000256" key="1">
    <source>
        <dbReference type="ARBA" id="ARBA00022737"/>
    </source>
</evidence>
<dbReference type="InterPro" id="IPR002110">
    <property type="entry name" value="Ankyrin_rpt"/>
</dbReference>
<evidence type="ECO:0000256" key="2">
    <source>
        <dbReference type="ARBA" id="ARBA00023043"/>
    </source>
</evidence>
<accession>I4B7T7</accession>
<keyword evidence="1" id="KW-0677">Repeat</keyword>
<gene>
    <name evidence="5" type="ordered locus">Turpa_2705</name>
</gene>
<keyword evidence="6" id="KW-1185">Reference proteome</keyword>